<evidence type="ECO:0000256" key="1">
    <source>
        <dbReference type="SAM" id="MobiDB-lite"/>
    </source>
</evidence>
<feature type="compositionally biased region" description="Acidic residues" evidence="1">
    <location>
        <begin position="216"/>
        <end position="241"/>
    </location>
</feature>
<feature type="compositionally biased region" description="Pro residues" evidence="1">
    <location>
        <begin position="161"/>
        <end position="176"/>
    </location>
</feature>
<evidence type="ECO:0000313" key="3">
    <source>
        <dbReference type="Proteomes" id="UP000292702"/>
    </source>
</evidence>
<feature type="compositionally biased region" description="Basic residues" evidence="1">
    <location>
        <begin position="37"/>
        <end position="51"/>
    </location>
</feature>
<accession>A0A4R0RWZ1</accession>
<dbReference type="STRING" id="92696.A0A4R0RWZ1"/>
<feature type="compositionally biased region" description="Acidic residues" evidence="1">
    <location>
        <begin position="248"/>
        <end position="257"/>
    </location>
</feature>
<dbReference type="GO" id="GO:0030008">
    <property type="term" value="C:TRAPP complex"/>
    <property type="evidence" value="ECO:0007669"/>
    <property type="project" value="TreeGrafter"/>
</dbReference>
<keyword evidence="3" id="KW-1185">Reference proteome</keyword>
<feature type="compositionally biased region" description="Polar residues" evidence="1">
    <location>
        <begin position="106"/>
        <end position="126"/>
    </location>
</feature>
<dbReference type="PANTHER" id="PTHR21581:SF6">
    <property type="entry name" value="TRAFFICKING PROTEIN PARTICLE COMPLEX SUBUNIT 12"/>
    <property type="match status" value="1"/>
</dbReference>
<reference evidence="2 3" key="1">
    <citation type="submission" date="2018-11" db="EMBL/GenBank/DDBJ databases">
        <title>Genome assembly of Steccherinum ochraceum LE-BIN_3174, the white-rot fungus of the Steccherinaceae family (The Residual Polyporoid clade, Polyporales, Basidiomycota).</title>
        <authorList>
            <person name="Fedorova T.V."/>
            <person name="Glazunova O.A."/>
            <person name="Landesman E.O."/>
            <person name="Moiseenko K.V."/>
            <person name="Psurtseva N.V."/>
            <person name="Savinova O.S."/>
            <person name="Shakhova N.V."/>
            <person name="Tyazhelova T.V."/>
            <person name="Vasina D.V."/>
        </authorList>
    </citation>
    <scope>NUCLEOTIDE SEQUENCE [LARGE SCALE GENOMIC DNA]</scope>
    <source>
        <strain evidence="2 3">LE-BIN_3174</strain>
    </source>
</reference>
<sequence>MFPFPSSSTITSKTPSSSPPSSPPKRAAKGVKNFVKGVKRRISFFGHHHRRSSGDQSAQSVASDPADSAQTQSEYHPHYFGAHHSPYLPSTIPLPPSPSSSRTRAHSNTSSQLSAPFSDSNTYASAEDSTLLSVNLAHKEQPEVEQVPLLSPIVEPTVMEVPPPSHPEVESPPPEEQPVTESEDEEAVESRDAGESTPPGELSEVEDTPSAPPVLEEPEVPDPFLVDDPEDPELSEEEEEQRDPSPSADEDEDDSTPADEIALAQSVVELPPPVTPATALSSTEAHPLASPLQVNKPMPPTPAPAAAVPSSAASSSSEEEDDPPALYISGLTIPTMFLPIPNTDALSTLLAKYIPPEQRPRRDTTGEWQRSDYHTLVMTNSWRALARMARDRIVATDPGEVALLLNLWYVRLSSLSRLRLYAQTNHEMANLFSVLAPPAPVAPSTTLSTLPSGSSLAPSTTTSSLSSYPSLSSLNLPQTQHRSTLTQVEYDYLRDNLLPFELEVLRAKAKYWDGDHMGYLDELRALLGRCKRMARRAGRGEARKGGSGSGRDEGALIEMKDYPAATTLLSSLLSPSSNESSPRLRAGLARVHLQSGNLAAAAEHFAVIAQDPTASPSLKVINAALLSAAEGDWEKTANMLREIVPVGDGDDAVGEKNEEGVEEKEKFIGIQVLENALKSSPSTIVSAEPMLFNLSTLYELRANIVSEKKRELLVEVAKWAGDGLRTTCLKMPAN</sequence>
<name>A0A4R0RWZ1_9APHY</name>
<feature type="region of interest" description="Disordered" evidence="1">
    <location>
        <begin position="147"/>
        <end position="323"/>
    </location>
</feature>
<dbReference type="AlphaFoldDB" id="A0A4R0RWZ1"/>
<dbReference type="PANTHER" id="PTHR21581">
    <property type="entry name" value="D-ALANYL-D-ALANINE CARBOXYPEPTIDASE"/>
    <property type="match status" value="1"/>
</dbReference>
<dbReference type="GO" id="GO:0005794">
    <property type="term" value="C:Golgi apparatus"/>
    <property type="evidence" value="ECO:0007669"/>
    <property type="project" value="TreeGrafter"/>
</dbReference>
<feature type="compositionally biased region" description="Low complexity" evidence="1">
    <location>
        <begin position="304"/>
        <end position="316"/>
    </location>
</feature>
<dbReference type="EMBL" id="RWJN01000002">
    <property type="protein sequence ID" value="TCD71852.1"/>
    <property type="molecule type" value="Genomic_DNA"/>
</dbReference>
<comment type="caution">
    <text evidence="2">The sequence shown here is derived from an EMBL/GenBank/DDBJ whole genome shotgun (WGS) entry which is preliminary data.</text>
</comment>
<dbReference type="OrthoDB" id="428342at2759"/>
<feature type="compositionally biased region" description="Polar residues" evidence="1">
    <location>
        <begin position="54"/>
        <end position="74"/>
    </location>
</feature>
<organism evidence="2 3">
    <name type="scientific">Steccherinum ochraceum</name>
    <dbReference type="NCBI Taxonomy" id="92696"/>
    <lineage>
        <taxon>Eukaryota</taxon>
        <taxon>Fungi</taxon>
        <taxon>Dikarya</taxon>
        <taxon>Basidiomycota</taxon>
        <taxon>Agaricomycotina</taxon>
        <taxon>Agaricomycetes</taxon>
        <taxon>Polyporales</taxon>
        <taxon>Steccherinaceae</taxon>
        <taxon>Steccherinum</taxon>
    </lineage>
</organism>
<dbReference type="Proteomes" id="UP000292702">
    <property type="component" value="Unassembled WGS sequence"/>
</dbReference>
<gene>
    <name evidence="2" type="ORF">EIP91_003195</name>
</gene>
<evidence type="ECO:0000313" key="2">
    <source>
        <dbReference type="EMBL" id="TCD71852.1"/>
    </source>
</evidence>
<feature type="region of interest" description="Disordered" evidence="1">
    <location>
        <begin position="1"/>
        <end position="126"/>
    </location>
</feature>
<protein>
    <submittedName>
        <fullName evidence="2">Uncharacterized protein</fullName>
    </submittedName>
</protein>
<feature type="region of interest" description="Disordered" evidence="1">
    <location>
        <begin position="443"/>
        <end position="476"/>
    </location>
</feature>
<proteinExistence type="predicted"/>
<feature type="compositionally biased region" description="Low complexity" evidence="1">
    <location>
        <begin position="1"/>
        <end position="16"/>
    </location>
</feature>